<keyword evidence="3" id="KW-1185">Reference proteome</keyword>
<protein>
    <submittedName>
        <fullName evidence="2">Uncharacterized protein</fullName>
    </submittedName>
</protein>
<feature type="region of interest" description="Disordered" evidence="1">
    <location>
        <begin position="159"/>
        <end position="214"/>
    </location>
</feature>
<feature type="compositionally biased region" description="Basic and acidic residues" evidence="1">
    <location>
        <begin position="168"/>
        <end position="189"/>
    </location>
</feature>
<feature type="compositionally biased region" description="Pro residues" evidence="1">
    <location>
        <begin position="202"/>
        <end position="214"/>
    </location>
</feature>
<accession>A0A139HKF6</accession>
<comment type="caution">
    <text evidence="2">The sequence shown here is derived from an EMBL/GenBank/DDBJ whole genome shotgun (WGS) entry which is preliminary data.</text>
</comment>
<dbReference type="EMBL" id="LFZN01000034">
    <property type="protein sequence ID" value="KXT02991.1"/>
    <property type="molecule type" value="Genomic_DNA"/>
</dbReference>
<gene>
    <name evidence="2" type="ORF">AC578_644</name>
</gene>
<proteinExistence type="predicted"/>
<dbReference type="AlphaFoldDB" id="A0A139HKF6"/>
<sequence>MVGLLADMTAPVEANCAICGAPPFPECPHEGERLELALSQAMERWAGLNAIREWVLNHARNQIISTFNQLRAMRMETHRNYLESLPYYTLYRRFNGQPPLQPAQVHLIHSQIHQANTALQQGVDQDWRTSCMRYPEVLDYYFGLIGFEFPSERDTRILDPRFGAPKEAGTRKIRERRDSVDFREPPRERRRERRRSRGGGGTPPPAPLPPSFRR</sequence>
<dbReference type="OrthoDB" id="5409477at2759"/>
<evidence type="ECO:0000256" key="1">
    <source>
        <dbReference type="SAM" id="MobiDB-lite"/>
    </source>
</evidence>
<reference evidence="2 3" key="1">
    <citation type="submission" date="2015-07" db="EMBL/GenBank/DDBJ databases">
        <title>Comparative genomics of the Sigatoka disease complex on banana suggests a link between parallel evolutionary changes in Pseudocercospora fijiensis and Pseudocercospora eumusae and increased virulence on the banana host.</title>
        <authorList>
            <person name="Chang T.-C."/>
            <person name="Salvucci A."/>
            <person name="Crous P.W."/>
            <person name="Stergiopoulos I."/>
        </authorList>
    </citation>
    <scope>NUCLEOTIDE SEQUENCE [LARGE SCALE GENOMIC DNA]</scope>
    <source>
        <strain evidence="2 3">CBS 114824</strain>
    </source>
</reference>
<dbReference type="Proteomes" id="UP000070133">
    <property type="component" value="Unassembled WGS sequence"/>
</dbReference>
<name>A0A139HKF6_9PEZI</name>
<evidence type="ECO:0000313" key="2">
    <source>
        <dbReference type="EMBL" id="KXT02991.1"/>
    </source>
</evidence>
<organism evidence="2 3">
    <name type="scientific">Pseudocercospora eumusae</name>
    <dbReference type="NCBI Taxonomy" id="321146"/>
    <lineage>
        <taxon>Eukaryota</taxon>
        <taxon>Fungi</taxon>
        <taxon>Dikarya</taxon>
        <taxon>Ascomycota</taxon>
        <taxon>Pezizomycotina</taxon>
        <taxon>Dothideomycetes</taxon>
        <taxon>Dothideomycetidae</taxon>
        <taxon>Mycosphaerellales</taxon>
        <taxon>Mycosphaerellaceae</taxon>
        <taxon>Pseudocercospora</taxon>
    </lineage>
</organism>
<evidence type="ECO:0000313" key="3">
    <source>
        <dbReference type="Proteomes" id="UP000070133"/>
    </source>
</evidence>